<name>A0ABM7VF65_9BACT</name>
<proteinExistence type="predicted"/>
<dbReference type="Pfam" id="PF14717">
    <property type="entry name" value="DUF4465"/>
    <property type="match status" value="1"/>
</dbReference>
<dbReference type="Gene3D" id="2.60.120.1350">
    <property type="entry name" value="Protein of unknown function DUF4465"/>
    <property type="match status" value="1"/>
</dbReference>
<keyword evidence="3" id="KW-1185">Reference proteome</keyword>
<dbReference type="Proteomes" id="UP001354989">
    <property type="component" value="Chromosome"/>
</dbReference>
<accession>A0ABM7VF65</accession>
<gene>
    <name evidence="2" type="ORF">PEPS_15980</name>
</gene>
<evidence type="ECO:0000313" key="3">
    <source>
        <dbReference type="Proteomes" id="UP001354989"/>
    </source>
</evidence>
<evidence type="ECO:0008006" key="4">
    <source>
        <dbReference type="Google" id="ProtNLM"/>
    </source>
</evidence>
<dbReference type="InterPro" id="IPR027828">
    <property type="entry name" value="DUF4465"/>
</dbReference>
<evidence type="ECO:0000313" key="2">
    <source>
        <dbReference type="EMBL" id="BDC99317.1"/>
    </source>
</evidence>
<reference evidence="2 3" key="1">
    <citation type="submission" date="2021-12" db="EMBL/GenBank/DDBJ databases">
        <title>Genome sequencing of bacteria with rrn-lacking chromosome and rrn-plasmid.</title>
        <authorList>
            <person name="Anda M."/>
            <person name="Iwasaki W."/>
        </authorList>
    </citation>
    <scope>NUCLEOTIDE SEQUENCE [LARGE SCALE GENOMIC DNA]</scope>
    <source>
        <strain evidence="2 3">NBRC 101262</strain>
    </source>
</reference>
<feature type="chain" id="PRO_5046021472" description="DUF4465 domain-containing protein" evidence="1">
    <location>
        <begin position="29"/>
        <end position="271"/>
    </location>
</feature>
<organism evidence="2 3">
    <name type="scientific">Persicobacter psychrovividus</name>
    <dbReference type="NCBI Taxonomy" id="387638"/>
    <lineage>
        <taxon>Bacteria</taxon>
        <taxon>Pseudomonadati</taxon>
        <taxon>Bacteroidota</taxon>
        <taxon>Cytophagia</taxon>
        <taxon>Cytophagales</taxon>
        <taxon>Persicobacteraceae</taxon>
        <taxon>Persicobacter</taxon>
    </lineage>
</organism>
<keyword evidence="1" id="KW-0732">Signal</keyword>
<evidence type="ECO:0000256" key="1">
    <source>
        <dbReference type="SAM" id="SignalP"/>
    </source>
</evidence>
<dbReference type="EMBL" id="AP025292">
    <property type="protein sequence ID" value="BDC99317.1"/>
    <property type="molecule type" value="Genomic_DNA"/>
</dbReference>
<feature type="signal peptide" evidence="1">
    <location>
        <begin position="1"/>
        <end position="28"/>
    </location>
</feature>
<sequence length="271" mass="30054">MARNFMVNPSRYIYLVMLKKAFNFMLMAAVVALSACNSSDVTPDKKITFDHLELDQAESAWYGQDESGEATGDDDLTTYHSELTADIATVNNYFHKTPAYGYWGSYAYSNQTADTSFDPEEKDKGTFFSYQFVAVGSNAGQYLVYNPGFSGLNNIEFNQSTEIKSISVNNLGVTYLSIMNGDGFAKKFEDGDWFKVTFTGLDAEGKETGAQDFYLADYRDGKTDVVSNWTNVDLSGLGAIKELKITFDGSDQGDNGLNTPKYLAIKEIAYQ</sequence>
<protein>
    <recommendedName>
        <fullName evidence="4">DUF4465 domain-containing protein</fullName>
    </recommendedName>
</protein>